<name>A0A1G8BAD7_9MICO</name>
<keyword evidence="3" id="KW-1185">Reference proteome</keyword>
<sequence>MSKASSKKFLEALLQDRVEVVLSPVVVAEARRRAERDGKEVLDAVQKALSDLRRKYEVPTGVQSLLDPLLGHVEKASRDALRPLLEHAACKVQAWPKTSSQELVVRELEQRRPTALKGTQTIGLRDTIIWHGLLDLLRSVSEHDEVLFVTADGAFLEGEELAASLISEIDDVLGNPEQLIVKTRLEHATVMAEERLDLLTRQEASMRRAVIDHLSSFDGMRWSDVDISGEAPMRFGIEEGQVVAVDSIAIEGVVDPTSPRVEATAEISISGYMRSEEFLLDNASEVDWVNGDLDDPMIEVDFTSTVQFEAEVVLDGDEAWIDDETLHWVD</sequence>
<dbReference type="Proteomes" id="UP000198822">
    <property type="component" value="Chromosome I"/>
</dbReference>
<evidence type="ECO:0000313" key="2">
    <source>
        <dbReference type="EMBL" id="SDH30166.1"/>
    </source>
</evidence>
<reference evidence="3" key="1">
    <citation type="submission" date="2016-10" db="EMBL/GenBank/DDBJ databases">
        <authorList>
            <person name="Varghese N."/>
            <person name="Submissions S."/>
        </authorList>
    </citation>
    <scope>NUCLEOTIDE SEQUENCE [LARGE SCALE GENOMIC DNA]</scope>
    <source>
        <strain evidence="3">DSM 22002</strain>
    </source>
</reference>
<dbReference type="InterPro" id="IPR032557">
    <property type="entry name" value="DUF4935"/>
</dbReference>
<evidence type="ECO:0000259" key="1">
    <source>
        <dbReference type="Pfam" id="PF16289"/>
    </source>
</evidence>
<evidence type="ECO:0000313" key="3">
    <source>
        <dbReference type="Proteomes" id="UP000198822"/>
    </source>
</evidence>
<protein>
    <recommendedName>
        <fullName evidence="1">DUF4935 domain-containing protein</fullName>
    </recommendedName>
</protein>
<accession>A0A1G8BAD7</accession>
<dbReference type="Pfam" id="PF16289">
    <property type="entry name" value="PIN_12"/>
    <property type="match status" value="1"/>
</dbReference>
<gene>
    <name evidence="2" type="ORF">SAMN04489720_0805</name>
</gene>
<dbReference type="AlphaFoldDB" id="A0A1G8BAD7"/>
<feature type="domain" description="DUF4935" evidence="1">
    <location>
        <begin position="5"/>
        <end position="155"/>
    </location>
</feature>
<organism evidence="2 3">
    <name type="scientific">Agrococcus jejuensis</name>
    <dbReference type="NCBI Taxonomy" id="399736"/>
    <lineage>
        <taxon>Bacteria</taxon>
        <taxon>Bacillati</taxon>
        <taxon>Actinomycetota</taxon>
        <taxon>Actinomycetes</taxon>
        <taxon>Micrococcales</taxon>
        <taxon>Microbacteriaceae</taxon>
        <taxon>Agrococcus</taxon>
    </lineage>
</organism>
<dbReference type="EMBL" id="LT629695">
    <property type="protein sequence ID" value="SDH30166.1"/>
    <property type="molecule type" value="Genomic_DNA"/>
</dbReference>
<proteinExistence type="predicted"/>